<accession>A0A9X2L2T4</accession>
<evidence type="ECO:0000313" key="1">
    <source>
        <dbReference type="EMBL" id="MCP9291227.1"/>
    </source>
</evidence>
<dbReference type="RefSeq" id="WP_255133982.1">
    <property type="nucleotide sequence ID" value="NZ_JANDBC010000001.1"/>
</dbReference>
<organism evidence="1 2">
    <name type="scientific">Gracilimonas sediminicola</name>
    <dbReference type="NCBI Taxonomy" id="2952158"/>
    <lineage>
        <taxon>Bacteria</taxon>
        <taxon>Pseudomonadati</taxon>
        <taxon>Balneolota</taxon>
        <taxon>Balneolia</taxon>
        <taxon>Balneolales</taxon>
        <taxon>Balneolaceae</taxon>
        <taxon>Gracilimonas</taxon>
    </lineage>
</organism>
<proteinExistence type="predicted"/>
<keyword evidence="2" id="KW-1185">Reference proteome</keyword>
<dbReference type="PANTHER" id="PTHR39217:SF1">
    <property type="entry name" value="GLUTATHIONE SYNTHETASE"/>
    <property type="match status" value="1"/>
</dbReference>
<comment type="caution">
    <text evidence="1">The sequence shown here is derived from an EMBL/GenBank/DDBJ whole genome shotgun (WGS) entry which is preliminary data.</text>
</comment>
<evidence type="ECO:0000313" key="2">
    <source>
        <dbReference type="Proteomes" id="UP001139125"/>
    </source>
</evidence>
<dbReference type="Proteomes" id="UP001139125">
    <property type="component" value="Unassembled WGS sequence"/>
</dbReference>
<dbReference type="EMBL" id="JANDBC010000001">
    <property type="protein sequence ID" value="MCP9291227.1"/>
    <property type="molecule type" value="Genomic_DNA"/>
</dbReference>
<dbReference type="InterPro" id="IPR053191">
    <property type="entry name" value="DcsG_Biosynth_Enzyme"/>
</dbReference>
<gene>
    <name evidence="1" type="ORF">NM125_06500</name>
</gene>
<name>A0A9X2L2T4_9BACT</name>
<dbReference type="SUPFAM" id="SSF56059">
    <property type="entry name" value="Glutathione synthetase ATP-binding domain-like"/>
    <property type="match status" value="1"/>
</dbReference>
<dbReference type="PANTHER" id="PTHR39217">
    <property type="match status" value="1"/>
</dbReference>
<sequence>MPQPDFDVVILTDSRYVNPPAPGGYVQNILTEDRIVKEALQDIGLKVDRKDWADPDFDWSSTKTVLFRTTWDYFNRFGEFKRWMEDTSTRTHFINSEKLIRWNMDKHYLDDLSGGGVTVVPTRYLDSGNGLSIHQIHNITGWQDTVIKPTVGGAGRHTYRIQPKNIDTVAQKLEEVMLEEDFMLQPFQESVITSGEWSFVFFGETFSHAVLKRAKPGDFRVQDDFGGTVHAYSPKENEIEFARQALRACPELPAYARVDMVLNNSGELAVSELELIEPELWFRMKPEAANLLAEEVAKRTP</sequence>
<evidence type="ECO:0008006" key="3">
    <source>
        <dbReference type="Google" id="ProtNLM"/>
    </source>
</evidence>
<protein>
    <recommendedName>
        <fullName evidence="3">Prokaryotic glutathione synthetase ATP-binding domain-containing protein</fullName>
    </recommendedName>
</protein>
<reference evidence="1" key="1">
    <citation type="submission" date="2022-06" db="EMBL/GenBank/DDBJ databases">
        <title>Gracilimonas sp. CAU 1638 isolated from sea sediment.</title>
        <authorList>
            <person name="Kim W."/>
        </authorList>
    </citation>
    <scope>NUCLEOTIDE SEQUENCE</scope>
    <source>
        <strain evidence="1">CAU 1638</strain>
    </source>
</reference>
<dbReference type="AlphaFoldDB" id="A0A9X2L2T4"/>
<dbReference type="Gene3D" id="3.30.470.20">
    <property type="entry name" value="ATP-grasp fold, B domain"/>
    <property type="match status" value="1"/>
</dbReference>